<dbReference type="InterPro" id="IPR036135">
    <property type="entry name" value="MoeA_linker/N_sf"/>
</dbReference>
<dbReference type="PANTHER" id="PTHR10192">
    <property type="entry name" value="MOLYBDOPTERIN BIOSYNTHESIS PROTEIN"/>
    <property type="match status" value="1"/>
</dbReference>
<dbReference type="CDD" id="cd00886">
    <property type="entry name" value="MogA_MoaB"/>
    <property type="match status" value="1"/>
</dbReference>
<feature type="region of interest" description="Disordered" evidence="6">
    <location>
        <begin position="182"/>
        <end position="252"/>
    </location>
</feature>
<dbReference type="SMART" id="SM00852">
    <property type="entry name" value="MoCF_biosynth"/>
    <property type="match status" value="2"/>
</dbReference>
<comment type="pathway">
    <text evidence="1 5">Cofactor biosynthesis; molybdopterin biosynthesis.</text>
</comment>
<keyword evidence="5" id="KW-0479">Metal-binding</keyword>
<dbReference type="Gene3D" id="2.40.340.10">
    <property type="entry name" value="MoeA, C-terminal, domain IV"/>
    <property type="match status" value="1"/>
</dbReference>
<dbReference type="Pfam" id="PF00994">
    <property type="entry name" value="MoCF_biosynth"/>
    <property type="match status" value="2"/>
</dbReference>
<dbReference type="Pfam" id="PF03453">
    <property type="entry name" value="MoeA_N"/>
    <property type="match status" value="1"/>
</dbReference>
<evidence type="ECO:0000256" key="3">
    <source>
        <dbReference type="ARBA" id="ARBA00008339"/>
    </source>
</evidence>
<dbReference type="SUPFAM" id="SSF53218">
    <property type="entry name" value="Molybdenum cofactor biosynthesis proteins"/>
    <property type="match status" value="2"/>
</dbReference>
<dbReference type="InterPro" id="IPR008284">
    <property type="entry name" value="MoCF_biosynth_CS"/>
</dbReference>
<evidence type="ECO:0000259" key="7">
    <source>
        <dbReference type="SMART" id="SM00852"/>
    </source>
</evidence>
<dbReference type="InterPro" id="IPR038987">
    <property type="entry name" value="MoeA-like"/>
</dbReference>
<gene>
    <name evidence="8" type="ORF">QBC46DRAFT_389367</name>
</gene>
<name>A0AAN6S366_9PEZI</name>
<evidence type="ECO:0000313" key="9">
    <source>
        <dbReference type="Proteomes" id="UP001303473"/>
    </source>
</evidence>
<dbReference type="InterPro" id="IPR036425">
    <property type="entry name" value="MoaB/Mog-like_dom_sf"/>
</dbReference>
<comment type="similarity">
    <text evidence="5">Belongs to the MoeA family.</text>
</comment>
<dbReference type="GO" id="GO:0061598">
    <property type="term" value="F:molybdopterin adenylyltransferase activity"/>
    <property type="evidence" value="ECO:0007669"/>
    <property type="project" value="UniProtKB-UniRule"/>
</dbReference>
<keyword evidence="4 5" id="KW-0501">Molybdenum cofactor biosynthesis</keyword>
<dbReference type="NCBIfam" id="NF045515">
    <property type="entry name" value="Glp_gephyrin"/>
    <property type="match status" value="1"/>
</dbReference>
<dbReference type="PANTHER" id="PTHR10192:SF5">
    <property type="entry name" value="GEPHYRIN"/>
    <property type="match status" value="1"/>
</dbReference>
<feature type="domain" description="MoaB/Mog" evidence="7">
    <location>
        <begin position="10"/>
        <end position="162"/>
    </location>
</feature>
<dbReference type="FunFam" id="2.40.340.10:FF:000004">
    <property type="entry name" value="Molybdopterin molybdenumtransferase"/>
    <property type="match status" value="1"/>
</dbReference>
<evidence type="ECO:0000256" key="1">
    <source>
        <dbReference type="ARBA" id="ARBA00005046"/>
    </source>
</evidence>
<dbReference type="Gene3D" id="3.40.980.10">
    <property type="entry name" value="MoaB/Mog-like domain"/>
    <property type="match status" value="2"/>
</dbReference>
<comment type="function">
    <text evidence="5">Catalyzes two steps in the biosynthesis of the molybdenum cofactor. In the first step, molybdopterin is adenylated. Subsequently, molybdate is inserted into adenylated molybdopterin and AMP is released.</text>
</comment>
<dbReference type="SUPFAM" id="SSF63867">
    <property type="entry name" value="MoeA C-terminal domain-like"/>
    <property type="match status" value="1"/>
</dbReference>
<comment type="catalytic activity">
    <reaction evidence="5">
        <text>adenylyl-molybdopterin + molybdate = Mo-molybdopterin + AMP + H(+)</text>
        <dbReference type="Rhea" id="RHEA:35047"/>
        <dbReference type="ChEBI" id="CHEBI:15378"/>
        <dbReference type="ChEBI" id="CHEBI:36264"/>
        <dbReference type="ChEBI" id="CHEBI:62727"/>
        <dbReference type="ChEBI" id="CHEBI:71302"/>
        <dbReference type="ChEBI" id="CHEBI:456215"/>
    </reaction>
</comment>
<comment type="caution">
    <text evidence="8">The sequence shown here is derived from an EMBL/GenBank/DDBJ whole genome shotgun (WGS) entry which is preliminary data.</text>
</comment>
<dbReference type="Gene3D" id="3.90.105.10">
    <property type="entry name" value="Molybdopterin biosynthesis moea protein, domain 2"/>
    <property type="match status" value="1"/>
</dbReference>
<dbReference type="GO" id="GO:0005829">
    <property type="term" value="C:cytosol"/>
    <property type="evidence" value="ECO:0007669"/>
    <property type="project" value="TreeGrafter"/>
</dbReference>
<evidence type="ECO:0000313" key="8">
    <source>
        <dbReference type="EMBL" id="KAK3938780.1"/>
    </source>
</evidence>
<evidence type="ECO:0000256" key="2">
    <source>
        <dbReference type="ARBA" id="ARBA00007589"/>
    </source>
</evidence>
<dbReference type="GO" id="GO:0005524">
    <property type="term" value="F:ATP binding"/>
    <property type="evidence" value="ECO:0007669"/>
    <property type="project" value="UniProtKB-UniRule"/>
</dbReference>
<keyword evidence="9" id="KW-1185">Reference proteome</keyword>
<dbReference type="PROSITE" id="PS01079">
    <property type="entry name" value="MOCF_BIOSYNTHESIS_2"/>
    <property type="match status" value="1"/>
</dbReference>
<dbReference type="Gene3D" id="2.170.190.11">
    <property type="entry name" value="Molybdopterin biosynthesis moea protein, domain 3"/>
    <property type="match status" value="1"/>
</dbReference>
<dbReference type="Proteomes" id="UP001303473">
    <property type="component" value="Unassembled WGS sequence"/>
</dbReference>
<dbReference type="EMBL" id="MU853822">
    <property type="protein sequence ID" value="KAK3938780.1"/>
    <property type="molecule type" value="Genomic_DNA"/>
</dbReference>
<comment type="similarity">
    <text evidence="2">In the N-terminal section; belongs to the MoaB/Mog family.</text>
</comment>
<dbReference type="InterPro" id="IPR005110">
    <property type="entry name" value="MoeA_linker/N"/>
</dbReference>
<keyword evidence="5" id="KW-0808">Transferase</keyword>
<comment type="catalytic activity">
    <reaction evidence="5">
        <text>molybdopterin + ATP + H(+) = adenylyl-molybdopterin + diphosphate</text>
        <dbReference type="Rhea" id="RHEA:31331"/>
        <dbReference type="ChEBI" id="CHEBI:15378"/>
        <dbReference type="ChEBI" id="CHEBI:30616"/>
        <dbReference type="ChEBI" id="CHEBI:33019"/>
        <dbReference type="ChEBI" id="CHEBI:58698"/>
        <dbReference type="ChEBI" id="CHEBI:62727"/>
    </reaction>
</comment>
<accession>A0AAN6S366</accession>
<dbReference type="InterPro" id="IPR005111">
    <property type="entry name" value="MoeA_C_domain_IV"/>
</dbReference>
<keyword evidence="5" id="KW-0500">Molybdenum</keyword>
<dbReference type="InterPro" id="IPR001453">
    <property type="entry name" value="MoaB/Mog_dom"/>
</dbReference>
<comment type="cofactor">
    <cofactor evidence="5">
        <name>Mg(2+)</name>
        <dbReference type="ChEBI" id="CHEBI:18420"/>
    </cofactor>
</comment>
<sequence>MSSKPVLRAAILIVSTTAAKDPSTDAADATLRDVFEQDNSAGACQWTVTDSRIVSDDALQIRDQIRAWAEPPVEPVNLIITTGGTGFAESDQTPEAVSELLQKQAPGLVHGMLAASLAVTPFAMMSRPVAGVFERTVIITLPGSPKGAKENLQAVIKTLPHACLQAAGVDSRALHSGGVKKLEKEAGVSSTSGPGAPSAGGHHHHHHGHGHGHDLGHGHGHGGGLVRHTKPSDTNPMSYDPTLGPSRRHRESPYPMISVDEALDLIKKHVPAPQAVGVKVGDSLVGAVLAHDVHADANVPAFRASIVDGYAVVVPADGKKMRGVFPVVAVSHAAPGEDMKPLREGEIARITTGAPLPPGATSVIMVEDTVLKSTTDNGADEKEVEILAEDVIREGQNIREVGSDITEGTKILAQGDQISAVGGEIGLLAAVGVGTVWAYRRPRVGVLSTGDEIVNHDRAGDLKYGEVRDTNRPTLLSAARDWGYEAVDLGIASDESGTLEETLRNAMRRVDVIITTGGVSMGELDLLKPTIERSLGGTLHFGRVAMKPGKPTTFGTIPMKDLDGSRVERVIFSLPGNPASALVTFHLFVLPALHRMSGVEPAGLTKVPVILSHDFPLDKRPEYHRAIVTVTKDGTLAATSTGGQRSSRVGSLKGANALLCMPAGAEPLRKGAKVEALLMSGIRSE</sequence>
<dbReference type="CDD" id="cd00887">
    <property type="entry name" value="MoeA"/>
    <property type="match status" value="1"/>
</dbReference>
<dbReference type="NCBIfam" id="TIGR00177">
    <property type="entry name" value="molyb_syn"/>
    <property type="match status" value="2"/>
</dbReference>
<evidence type="ECO:0000256" key="5">
    <source>
        <dbReference type="RuleBase" id="RU365090"/>
    </source>
</evidence>
<dbReference type="PROSITE" id="PS01078">
    <property type="entry name" value="MOCF_BIOSYNTHESIS_1"/>
    <property type="match status" value="1"/>
</dbReference>
<organism evidence="8 9">
    <name type="scientific">Diplogelasinospora grovesii</name>
    <dbReference type="NCBI Taxonomy" id="303347"/>
    <lineage>
        <taxon>Eukaryota</taxon>
        <taxon>Fungi</taxon>
        <taxon>Dikarya</taxon>
        <taxon>Ascomycota</taxon>
        <taxon>Pezizomycotina</taxon>
        <taxon>Sordariomycetes</taxon>
        <taxon>Sordariomycetidae</taxon>
        <taxon>Sordariales</taxon>
        <taxon>Diplogelasinosporaceae</taxon>
        <taxon>Diplogelasinospora</taxon>
    </lineage>
</organism>
<dbReference type="GO" id="GO:0061599">
    <property type="term" value="F:molybdopterin molybdotransferase activity"/>
    <property type="evidence" value="ECO:0007669"/>
    <property type="project" value="UniProtKB-UniRule"/>
</dbReference>
<dbReference type="FunFam" id="3.40.980.10:FF:000011">
    <property type="entry name" value="Molybdopterin molybdenumtransferase"/>
    <property type="match status" value="1"/>
</dbReference>
<protein>
    <submittedName>
        <fullName evidence="8">Molybdenum cofactor synthesis domain-containing protein</fullName>
    </submittedName>
</protein>
<dbReference type="AlphaFoldDB" id="A0AAN6S366"/>
<dbReference type="GO" id="GO:0006777">
    <property type="term" value="P:Mo-molybdopterin cofactor biosynthetic process"/>
    <property type="evidence" value="ECO:0007669"/>
    <property type="project" value="UniProtKB-UniRule"/>
</dbReference>
<proteinExistence type="inferred from homology"/>
<dbReference type="Pfam" id="PF03454">
    <property type="entry name" value="MoeA_C"/>
    <property type="match status" value="1"/>
</dbReference>
<evidence type="ECO:0000256" key="4">
    <source>
        <dbReference type="ARBA" id="ARBA00023150"/>
    </source>
</evidence>
<comment type="similarity">
    <text evidence="3">In the C-terminal section; belongs to the MoeA family.</text>
</comment>
<keyword evidence="5" id="KW-0460">Magnesium</keyword>
<dbReference type="FunFam" id="2.170.190.11:FF:000002">
    <property type="entry name" value="Molybdopterin molybdenumtransferase"/>
    <property type="match status" value="1"/>
</dbReference>
<reference evidence="9" key="1">
    <citation type="journal article" date="2023" name="Mol. Phylogenet. Evol.">
        <title>Genome-scale phylogeny and comparative genomics of the fungal order Sordariales.</title>
        <authorList>
            <person name="Hensen N."/>
            <person name="Bonometti L."/>
            <person name="Westerberg I."/>
            <person name="Brannstrom I.O."/>
            <person name="Guillou S."/>
            <person name="Cros-Aarteil S."/>
            <person name="Calhoun S."/>
            <person name="Haridas S."/>
            <person name="Kuo A."/>
            <person name="Mondo S."/>
            <person name="Pangilinan J."/>
            <person name="Riley R."/>
            <person name="LaButti K."/>
            <person name="Andreopoulos B."/>
            <person name="Lipzen A."/>
            <person name="Chen C."/>
            <person name="Yan M."/>
            <person name="Daum C."/>
            <person name="Ng V."/>
            <person name="Clum A."/>
            <person name="Steindorff A."/>
            <person name="Ohm R.A."/>
            <person name="Martin F."/>
            <person name="Silar P."/>
            <person name="Natvig D.O."/>
            <person name="Lalanne C."/>
            <person name="Gautier V."/>
            <person name="Ament-Velasquez S.L."/>
            <person name="Kruys A."/>
            <person name="Hutchinson M.I."/>
            <person name="Powell A.J."/>
            <person name="Barry K."/>
            <person name="Miller A.N."/>
            <person name="Grigoriev I.V."/>
            <person name="Debuchy R."/>
            <person name="Gladieux P."/>
            <person name="Hiltunen Thoren M."/>
            <person name="Johannesson H."/>
        </authorList>
    </citation>
    <scope>NUCLEOTIDE SEQUENCE [LARGE SCALE GENOMIC DNA]</scope>
    <source>
        <strain evidence="9">CBS 340.73</strain>
    </source>
</reference>
<feature type="domain" description="MoaB/Mog" evidence="7">
    <location>
        <begin position="445"/>
        <end position="595"/>
    </location>
</feature>
<dbReference type="SUPFAM" id="SSF63882">
    <property type="entry name" value="MoeA N-terminal region -like"/>
    <property type="match status" value="1"/>
</dbReference>
<feature type="compositionally biased region" description="Basic residues" evidence="6">
    <location>
        <begin position="201"/>
        <end position="210"/>
    </location>
</feature>
<evidence type="ECO:0000256" key="6">
    <source>
        <dbReference type="SAM" id="MobiDB-lite"/>
    </source>
</evidence>
<dbReference type="InterPro" id="IPR036688">
    <property type="entry name" value="MoeA_C_domain_IV_sf"/>
</dbReference>
<dbReference type="GO" id="GO:0046872">
    <property type="term" value="F:metal ion binding"/>
    <property type="evidence" value="ECO:0007669"/>
    <property type="project" value="UniProtKB-UniRule"/>
</dbReference>